<dbReference type="AlphaFoldDB" id="A0A858RE75"/>
<sequence>MMPAYPYGRRLIAACLLGLLSPAGCGYYPPSLNSKEDIDRVSRRHVDLQVRGLADEDIPALVARPDTRMLFFSDGYAVEEAKITDKGLLFLSRVPLPQLVNLDLGYCEGITNAGLRHVAKMDSVTRLSLMACPGISDAGLTELRGMKGLTELDLRGCSGITDRGLDHIARMPRLRWVQLGGCPNVSMEAVKRLQSKLPGARVEKDDREWGFHGAHEPTDR</sequence>
<evidence type="ECO:0000259" key="2">
    <source>
        <dbReference type="Pfam" id="PF25372"/>
    </source>
</evidence>
<dbReference type="RefSeq" id="WP_169453085.1">
    <property type="nucleotide sequence ID" value="NZ_CP051774.1"/>
</dbReference>
<dbReference type="SMART" id="SM00367">
    <property type="entry name" value="LRR_CC"/>
    <property type="match status" value="3"/>
</dbReference>
<dbReference type="InterPro" id="IPR057207">
    <property type="entry name" value="FBXL15_LRR"/>
</dbReference>
<accession>A0A858RE75</accession>
<dbReference type="InterPro" id="IPR032675">
    <property type="entry name" value="LRR_dom_sf"/>
</dbReference>
<dbReference type="InterPro" id="IPR006553">
    <property type="entry name" value="Leu-rich_rpt_Cys-con_subtyp"/>
</dbReference>
<dbReference type="SUPFAM" id="SSF52047">
    <property type="entry name" value="RNI-like"/>
    <property type="match status" value="1"/>
</dbReference>
<reference evidence="3 4" key="1">
    <citation type="submission" date="2020-04" db="EMBL/GenBank/DDBJ databases">
        <title>Luteolibacter sp. G-1-1-1 isolated from soil.</title>
        <authorList>
            <person name="Dahal R.H."/>
        </authorList>
    </citation>
    <scope>NUCLEOTIDE SEQUENCE [LARGE SCALE GENOMIC DNA]</scope>
    <source>
        <strain evidence="3 4">G-1-1-1</strain>
    </source>
</reference>
<dbReference type="Proteomes" id="UP000501812">
    <property type="component" value="Chromosome"/>
</dbReference>
<gene>
    <name evidence="3" type="ORF">HHL09_03410</name>
</gene>
<evidence type="ECO:0000256" key="1">
    <source>
        <dbReference type="SAM" id="MobiDB-lite"/>
    </source>
</evidence>
<dbReference type="KEGG" id="luo:HHL09_03410"/>
<dbReference type="Pfam" id="PF25372">
    <property type="entry name" value="DUF7885"/>
    <property type="match status" value="1"/>
</dbReference>
<keyword evidence="4" id="KW-1185">Reference proteome</keyword>
<dbReference type="GO" id="GO:0031146">
    <property type="term" value="P:SCF-dependent proteasomal ubiquitin-dependent protein catabolic process"/>
    <property type="evidence" value="ECO:0007669"/>
    <property type="project" value="TreeGrafter"/>
</dbReference>
<proteinExistence type="predicted"/>
<feature type="domain" description="F-box/LRR-repeat protein 15-like leucin rich repeat" evidence="2">
    <location>
        <begin position="99"/>
        <end position="168"/>
    </location>
</feature>
<protein>
    <recommendedName>
        <fullName evidence="2">F-box/LRR-repeat protein 15-like leucin rich repeat domain-containing protein</fullName>
    </recommendedName>
</protein>
<dbReference type="GO" id="GO:0019005">
    <property type="term" value="C:SCF ubiquitin ligase complex"/>
    <property type="evidence" value="ECO:0007669"/>
    <property type="project" value="TreeGrafter"/>
</dbReference>
<dbReference type="Gene3D" id="3.80.10.10">
    <property type="entry name" value="Ribonuclease Inhibitor"/>
    <property type="match status" value="1"/>
</dbReference>
<evidence type="ECO:0000313" key="4">
    <source>
        <dbReference type="Proteomes" id="UP000501812"/>
    </source>
</evidence>
<name>A0A858RE75_9BACT</name>
<dbReference type="EMBL" id="CP051774">
    <property type="protein sequence ID" value="QJE94864.1"/>
    <property type="molecule type" value="Genomic_DNA"/>
</dbReference>
<evidence type="ECO:0000313" key="3">
    <source>
        <dbReference type="EMBL" id="QJE94864.1"/>
    </source>
</evidence>
<feature type="region of interest" description="Disordered" evidence="1">
    <location>
        <begin position="199"/>
        <end position="220"/>
    </location>
</feature>
<organism evidence="3 4">
    <name type="scientific">Luteolibacter luteus</name>
    <dbReference type="NCBI Taxonomy" id="2728835"/>
    <lineage>
        <taxon>Bacteria</taxon>
        <taxon>Pseudomonadati</taxon>
        <taxon>Verrucomicrobiota</taxon>
        <taxon>Verrucomicrobiia</taxon>
        <taxon>Verrucomicrobiales</taxon>
        <taxon>Verrucomicrobiaceae</taxon>
        <taxon>Luteolibacter</taxon>
    </lineage>
</organism>
<dbReference type="PANTHER" id="PTHR13318">
    <property type="entry name" value="PARTNER OF PAIRED, ISOFORM B-RELATED"/>
    <property type="match status" value="1"/>
</dbReference>
<feature type="compositionally biased region" description="Basic and acidic residues" evidence="1">
    <location>
        <begin position="201"/>
        <end position="220"/>
    </location>
</feature>